<accession>A0A2P2NJF0</accession>
<reference evidence="1" key="1">
    <citation type="submission" date="2018-02" db="EMBL/GenBank/DDBJ databases">
        <title>Rhizophora mucronata_Transcriptome.</title>
        <authorList>
            <person name="Meera S.P."/>
            <person name="Sreeshan A."/>
            <person name="Augustine A."/>
        </authorList>
    </citation>
    <scope>NUCLEOTIDE SEQUENCE</scope>
    <source>
        <tissue evidence="1">Leaf</tissue>
    </source>
</reference>
<protein>
    <submittedName>
        <fullName evidence="1">Uncharacterized protein</fullName>
    </submittedName>
</protein>
<sequence length="45" mass="5214">MCMDQSFFDSFLIIGAAIKLFGEFINNDANLMYLDLIFLTDLELF</sequence>
<dbReference type="AlphaFoldDB" id="A0A2P2NJF0"/>
<dbReference type="EMBL" id="GGEC01062070">
    <property type="protein sequence ID" value="MBX42554.1"/>
    <property type="molecule type" value="Transcribed_RNA"/>
</dbReference>
<evidence type="ECO:0000313" key="1">
    <source>
        <dbReference type="EMBL" id="MBX42554.1"/>
    </source>
</evidence>
<name>A0A2P2NJF0_RHIMU</name>
<proteinExistence type="predicted"/>
<organism evidence="1">
    <name type="scientific">Rhizophora mucronata</name>
    <name type="common">Asiatic mangrove</name>
    <dbReference type="NCBI Taxonomy" id="61149"/>
    <lineage>
        <taxon>Eukaryota</taxon>
        <taxon>Viridiplantae</taxon>
        <taxon>Streptophyta</taxon>
        <taxon>Embryophyta</taxon>
        <taxon>Tracheophyta</taxon>
        <taxon>Spermatophyta</taxon>
        <taxon>Magnoliopsida</taxon>
        <taxon>eudicotyledons</taxon>
        <taxon>Gunneridae</taxon>
        <taxon>Pentapetalae</taxon>
        <taxon>rosids</taxon>
        <taxon>fabids</taxon>
        <taxon>Malpighiales</taxon>
        <taxon>Rhizophoraceae</taxon>
        <taxon>Rhizophora</taxon>
    </lineage>
</organism>